<organism evidence="1 2">
    <name type="scientific">Streblomastix strix</name>
    <dbReference type="NCBI Taxonomy" id="222440"/>
    <lineage>
        <taxon>Eukaryota</taxon>
        <taxon>Metamonada</taxon>
        <taxon>Preaxostyla</taxon>
        <taxon>Oxymonadida</taxon>
        <taxon>Streblomastigidae</taxon>
        <taxon>Streblomastix</taxon>
    </lineage>
</organism>
<comment type="caution">
    <text evidence="1">The sequence shown here is derived from an EMBL/GenBank/DDBJ whole genome shotgun (WGS) entry which is preliminary data.</text>
</comment>
<evidence type="ECO:0000313" key="1">
    <source>
        <dbReference type="EMBL" id="KAA6343305.1"/>
    </source>
</evidence>
<protein>
    <submittedName>
        <fullName evidence="1">Uncharacterized protein</fullName>
    </submittedName>
</protein>
<name>A0A5J4SCX4_9EUKA</name>
<gene>
    <name evidence="1" type="ORF">EZS28_052319</name>
</gene>
<reference evidence="1 2" key="1">
    <citation type="submission" date="2019-03" db="EMBL/GenBank/DDBJ databases">
        <title>Single cell metagenomics reveals metabolic interactions within the superorganism composed of flagellate Streblomastix strix and complex community of Bacteroidetes bacteria on its surface.</title>
        <authorList>
            <person name="Treitli S.C."/>
            <person name="Kolisko M."/>
            <person name="Husnik F."/>
            <person name="Keeling P."/>
            <person name="Hampl V."/>
        </authorList>
    </citation>
    <scope>NUCLEOTIDE SEQUENCE [LARGE SCALE GENOMIC DNA]</scope>
    <source>
        <strain evidence="1">ST1C</strain>
    </source>
</reference>
<feature type="non-terminal residue" evidence="1">
    <location>
        <position position="1"/>
    </location>
</feature>
<dbReference type="Proteomes" id="UP000324800">
    <property type="component" value="Unassembled WGS sequence"/>
</dbReference>
<evidence type="ECO:0000313" key="2">
    <source>
        <dbReference type="Proteomes" id="UP000324800"/>
    </source>
</evidence>
<sequence length="239" mass="26343">CTCSKGNGGGIYIDIDITNGNYFKVLGSTFKSCFATNTTNANIRGGYGSGIFLIVRNWINVQDGIDLSGAQYIDCEAQQGDKGLFIVMKNLTNLCQQGNPKGQYVRSIGYQDEISDSNILKGYFEDPFDFESSSLTDQQLIQFIDILEPHWQNLGDRWYIQPSVTSTIQGCGRKDNPCKTIYDALQNDPSLFSAGDRDYVKNVDIINIILLEDDLNETSIIINEGTTLGQLASIKSIGG</sequence>
<proteinExistence type="predicted"/>
<dbReference type="AlphaFoldDB" id="A0A5J4SCX4"/>
<accession>A0A5J4SCX4</accession>
<dbReference type="EMBL" id="SNRW01040527">
    <property type="protein sequence ID" value="KAA6343305.1"/>
    <property type="molecule type" value="Genomic_DNA"/>
</dbReference>